<dbReference type="Pfam" id="PF13927">
    <property type="entry name" value="Ig_3"/>
    <property type="match status" value="2"/>
</dbReference>
<evidence type="ECO:0000313" key="6">
    <source>
        <dbReference type="EMBL" id="KAL3285865.1"/>
    </source>
</evidence>
<dbReference type="Gene3D" id="2.60.40.10">
    <property type="entry name" value="Immunoglobulins"/>
    <property type="match status" value="5"/>
</dbReference>
<comment type="subcellular location">
    <subcellularLocation>
        <location evidence="1">Membrane</location>
        <topology evidence="1">Single-pass membrane protein</topology>
    </subcellularLocation>
</comment>
<dbReference type="InterPro" id="IPR013783">
    <property type="entry name" value="Ig-like_fold"/>
</dbReference>
<sequence length="524" mass="58282">MAPPAIPPQKPTIIDEKGKEVSSVAGPYEGGSDMKLTCMVSGGKPQPRITWWRGDKIIKGTETRSGFQNVLSSQLIIRSLTRSDLHTAITCKASNNNISQPMSTTTTLDIQFHPLGVEIFGVNNPLSADRKYEIPCQTYGSRPPAQITWIMDGKELKPPRFNYTQSESTDGNVTTSTLTFVPTRHENDRLLTCRASNKFVRNGQKEATFKLNVFYVPIPLLTLGSNLNPDDIEEGDDVYFECKVNANPWAYKVLWKQNGKVMQHDQKGGIIISSSDLALQGITRDQSGNYSCVASNVEGDGESNVVSLKIMYKPICLPDQKRVYGIAKQENAEVLCEVESYPAPDGFKWSFNNSAELIEVPQNRYRSEKHHFSSRLTYTPKSELDYGTVMCWASNLAGKQMEPCIFHIITAGRPDPPYNCSIINQTSESVEIECTEGFDGGQPQYFILEIYELQGELLLANVSAYSPTFSVGGLEAGKELKIAVYAANSKGLSDPTMLEGYTLKVAEKQTDVFEIIWKQMLLDR</sequence>
<dbReference type="SUPFAM" id="SSF48726">
    <property type="entry name" value="Immunoglobulin"/>
    <property type="match status" value="4"/>
</dbReference>
<keyword evidence="3" id="KW-1015">Disulfide bond</keyword>
<dbReference type="InterPro" id="IPR013162">
    <property type="entry name" value="CD80_C2-set"/>
</dbReference>
<evidence type="ECO:0000313" key="7">
    <source>
        <dbReference type="Proteomes" id="UP001516400"/>
    </source>
</evidence>
<dbReference type="SMART" id="SM00408">
    <property type="entry name" value="IGc2"/>
    <property type="match status" value="3"/>
</dbReference>
<reference evidence="6 7" key="1">
    <citation type="journal article" date="2021" name="BMC Biol.">
        <title>Horizontally acquired antibacterial genes associated with adaptive radiation of ladybird beetles.</title>
        <authorList>
            <person name="Li H.S."/>
            <person name="Tang X.F."/>
            <person name="Huang Y.H."/>
            <person name="Xu Z.Y."/>
            <person name="Chen M.L."/>
            <person name="Du X.Y."/>
            <person name="Qiu B.Y."/>
            <person name="Chen P.T."/>
            <person name="Zhang W."/>
            <person name="Slipinski A."/>
            <person name="Escalona H.E."/>
            <person name="Waterhouse R.M."/>
            <person name="Zwick A."/>
            <person name="Pang H."/>
        </authorList>
    </citation>
    <scope>NUCLEOTIDE SEQUENCE [LARGE SCALE GENOMIC DNA]</scope>
    <source>
        <strain evidence="6">SYSU2018</strain>
    </source>
</reference>
<evidence type="ECO:0000259" key="4">
    <source>
        <dbReference type="PROSITE" id="PS50835"/>
    </source>
</evidence>
<dbReference type="SUPFAM" id="SSF49265">
    <property type="entry name" value="Fibronectin type III"/>
    <property type="match status" value="1"/>
</dbReference>
<feature type="domain" description="Ig-like" evidence="4">
    <location>
        <begin position="11"/>
        <end position="107"/>
    </location>
</feature>
<dbReference type="GO" id="GO:0016020">
    <property type="term" value="C:membrane"/>
    <property type="evidence" value="ECO:0007669"/>
    <property type="project" value="UniProtKB-SubCell"/>
</dbReference>
<dbReference type="SMART" id="SM00409">
    <property type="entry name" value="IG"/>
    <property type="match status" value="3"/>
</dbReference>
<proteinExistence type="predicted"/>
<evidence type="ECO:0008006" key="8">
    <source>
        <dbReference type="Google" id="ProtNLM"/>
    </source>
</evidence>
<gene>
    <name evidence="6" type="ORF">HHI36_000386</name>
</gene>
<dbReference type="InterPro" id="IPR007110">
    <property type="entry name" value="Ig-like_dom"/>
</dbReference>
<dbReference type="PROSITE" id="PS50853">
    <property type="entry name" value="FN3"/>
    <property type="match status" value="1"/>
</dbReference>
<dbReference type="CDD" id="cd00063">
    <property type="entry name" value="FN3"/>
    <property type="match status" value="1"/>
</dbReference>
<feature type="domain" description="Ig-like" evidence="4">
    <location>
        <begin position="318"/>
        <end position="402"/>
    </location>
</feature>
<feature type="domain" description="Fibronectin type-III" evidence="5">
    <location>
        <begin position="416"/>
        <end position="508"/>
    </location>
</feature>
<dbReference type="InterPro" id="IPR036116">
    <property type="entry name" value="FN3_sf"/>
</dbReference>
<keyword evidence="7" id="KW-1185">Reference proteome</keyword>
<feature type="domain" description="Ig-like" evidence="4">
    <location>
        <begin position="219"/>
        <end position="309"/>
    </location>
</feature>
<accession>A0ABD2P4K0</accession>
<dbReference type="EMBL" id="JABFTP020000185">
    <property type="protein sequence ID" value="KAL3285865.1"/>
    <property type="molecule type" value="Genomic_DNA"/>
</dbReference>
<evidence type="ECO:0000259" key="5">
    <source>
        <dbReference type="PROSITE" id="PS50853"/>
    </source>
</evidence>
<dbReference type="InterPro" id="IPR036179">
    <property type="entry name" value="Ig-like_dom_sf"/>
</dbReference>
<dbReference type="Proteomes" id="UP001516400">
    <property type="component" value="Unassembled WGS sequence"/>
</dbReference>
<keyword evidence="2" id="KW-0472">Membrane</keyword>
<dbReference type="Pfam" id="PF08205">
    <property type="entry name" value="C2-set_2"/>
    <property type="match status" value="1"/>
</dbReference>
<organism evidence="6 7">
    <name type="scientific">Cryptolaemus montrouzieri</name>
    <dbReference type="NCBI Taxonomy" id="559131"/>
    <lineage>
        <taxon>Eukaryota</taxon>
        <taxon>Metazoa</taxon>
        <taxon>Ecdysozoa</taxon>
        <taxon>Arthropoda</taxon>
        <taxon>Hexapoda</taxon>
        <taxon>Insecta</taxon>
        <taxon>Pterygota</taxon>
        <taxon>Neoptera</taxon>
        <taxon>Endopterygota</taxon>
        <taxon>Coleoptera</taxon>
        <taxon>Polyphaga</taxon>
        <taxon>Cucujiformia</taxon>
        <taxon>Coccinelloidea</taxon>
        <taxon>Coccinellidae</taxon>
        <taxon>Scymninae</taxon>
        <taxon>Scymnini</taxon>
        <taxon>Cryptolaemus</taxon>
    </lineage>
</organism>
<comment type="caution">
    <text evidence="6">The sequence shown here is derived from an EMBL/GenBank/DDBJ whole genome shotgun (WGS) entry which is preliminary data.</text>
</comment>
<evidence type="ECO:0000256" key="3">
    <source>
        <dbReference type="ARBA" id="ARBA00023157"/>
    </source>
</evidence>
<evidence type="ECO:0000256" key="1">
    <source>
        <dbReference type="ARBA" id="ARBA00004167"/>
    </source>
</evidence>
<dbReference type="InterPro" id="IPR003598">
    <property type="entry name" value="Ig_sub2"/>
</dbReference>
<dbReference type="AlphaFoldDB" id="A0ABD2P4K0"/>
<dbReference type="InterPro" id="IPR003599">
    <property type="entry name" value="Ig_sub"/>
</dbReference>
<evidence type="ECO:0000256" key="2">
    <source>
        <dbReference type="ARBA" id="ARBA00023136"/>
    </source>
</evidence>
<dbReference type="PANTHER" id="PTHR23278">
    <property type="entry name" value="SIDESTEP PROTEIN"/>
    <property type="match status" value="1"/>
</dbReference>
<dbReference type="PROSITE" id="PS50835">
    <property type="entry name" value="IG_LIKE"/>
    <property type="match status" value="4"/>
</dbReference>
<dbReference type="InterPro" id="IPR003961">
    <property type="entry name" value="FN3_dom"/>
</dbReference>
<dbReference type="PANTHER" id="PTHR23278:SF19">
    <property type="entry name" value="OBSCURIN"/>
    <property type="match status" value="1"/>
</dbReference>
<feature type="domain" description="Ig-like" evidence="4">
    <location>
        <begin position="114"/>
        <end position="212"/>
    </location>
</feature>
<protein>
    <recommendedName>
        <fullName evidence="8">Nephrin/kirre</fullName>
    </recommendedName>
</protein>
<name>A0ABD2P4K0_9CUCU</name>